<accession>M6FBJ5</accession>
<keyword evidence="1" id="KW-0472">Membrane</keyword>
<dbReference type="EMBL" id="ANCE01000146">
    <property type="protein sequence ID" value="EMK23389.1"/>
    <property type="molecule type" value="Genomic_DNA"/>
</dbReference>
<organism evidence="2 3">
    <name type="scientific">Leptospira kirschneri serovar Bulgarica str. Nikolaevo</name>
    <dbReference type="NCBI Taxonomy" id="1240687"/>
    <lineage>
        <taxon>Bacteria</taxon>
        <taxon>Pseudomonadati</taxon>
        <taxon>Spirochaetota</taxon>
        <taxon>Spirochaetia</taxon>
        <taxon>Leptospirales</taxon>
        <taxon>Leptospiraceae</taxon>
        <taxon>Leptospira</taxon>
    </lineage>
</organism>
<evidence type="ECO:0000256" key="1">
    <source>
        <dbReference type="SAM" id="Phobius"/>
    </source>
</evidence>
<keyword evidence="1" id="KW-0812">Transmembrane</keyword>
<keyword evidence="1" id="KW-1133">Transmembrane helix</keyword>
<reference evidence="2 3" key="1">
    <citation type="submission" date="2013-01" db="EMBL/GenBank/DDBJ databases">
        <authorList>
            <person name="Harkins D.M."/>
            <person name="Durkin A.S."/>
            <person name="Brinkac L.M."/>
            <person name="Haft D.H."/>
            <person name="Selengut J.D."/>
            <person name="Sanka R."/>
            <person name="DePew J."/>
            <person name="Purushe J."/>
            <person name="Galloway R.L."/>
            <person name="Vinetz J.M."/>
            <person name="Sutton G.G."/>
            <person name="Nierman W.C."/>
            <person name="Fouts D.E."/>
        </authorList>
    </citation>
    <scope>NUCLEOTIDE SEQUENCE [LARGE SCALE GENOMIC DNA]</scope>
    <source>
        <strain evidence="2 3">Nikolaevo</strain>
    </source>
</reference>
<feature type="transmembrane region" description="Helical" evidence="1">
    <location>
        <begin position="12"/>
        <end position="32"/>
    </location>
</feature>
<name>M6FBJ5_9LEPT</name>
<gene>
    <name evidence="2" type="ORF">LEP1GSC008_1737</name>
</gene>
<protein>
    <submittedName>
        <fullName evidence="2">Uncharacterized protein</fullName>
    </submittedName>
</protein>
<sequence>MSKKVVFKNRILLSNLATMSVVCKLSALPLVIEIKTLYVAVVT</sequence>
<comment type="caution">
    <text evidence="2">The sequence shown here is derived from an EMBL/GenBank/DDBJ whole genome shotgun (WGS) entry which is preliminary data.</text>
</comment>
<evidence type="ECO:0000313" key="3">
    <source>
        <dbReference type="Proteomes" id="UP000011980"/>
    </source>
</evidence>
<proteinExistence type="predicted"/>
<evidence type="ECO:0000313" key="2">
    <source>
        <dbReference type="EMBL" id="EMK23389.1"/>
    </source>
</evidence>
<dbReference type="AlphaFoldDB" id="M6FBJ5"/>
<dbReference type="Proteomes" id="UP000011980">
    <property type="component" value="Unassembled WGS sequence"/>
</dbReference>